<reference evidence="1 2" key="1">
    <citation type="submission" date="2020-07" db="EMBL/GenBank/DDBJ databases">
        <title>Genomic Encyclopedia of Type Strains, Phase IV (KMG-V): Genome sequencing to study the core and pangenomes of soil and plant-associated prokaryotes.</title>
        <authorList>
            <person name="Whitman W."/>
        </authorList>
    </citation>
    <scope>NUCLEOTIDE SEQUENCE [LARGE SCALE GENOMIC DNA]</scope>
    <source>
        <strain evidence="1 2">RH2WT43</strain>
    </source>
</reference>
<evidence type="ECO:0000313" key="2">
    <source>
        <dbReference type="Proteomes" id="UP000550401"/>
    </source>
</evidence>
<organism evidence="1 2">
    <name type="scientific">Dokdonella fugitiva</name>
    <dbReference type="NCBI Taxonomy" id="328517"/>
    <lineage>
        <taxon>Bacteria</taxon>
        <taxon>Pseudomonadati</taxon>
        <taxon>Pseudomonadota</taxon>
        <taxon>Gammaproteobacteria</taxon>
        <taxon>Lysobacterales</taxon>
        <taxon>Rhodanobacteraceae</taxon>
        <taxon>Dokdonella</taxon>
    </lineage>
</organism>
<keyword evidence="2" id="KW-1185">Reference proteome</keyword>
<dbReference type="Proteomes" id="UP000550401">
    <property type="component" value="Unassembled WGS sequence"/>
</dbReference>
<dbReference type="EMBL" id="JACGXL010000005">
    <property type="protein sequence ID" value="MBA8888727.1"/>
    <property type="molecule type" value="Genomic_DNA"/>
</dbReference>
<sequence>MGNIEKVLAGIIAFDAARLVDANRALVEAGLVEVDLEPRDDDASCPKHDDLTMYRVLVDRPIGTQAEMFQWVDRVSAVIEPIVGRMHNCMGGTNVRD</sequence>
<accession>A0A839EVW1</accession>
<comment type="caution">
    <text evidence="1">The sequence shown here is derived from an EMBL/GenBank/DDBJ whole genome shotgun (WGS) entry which is preliminary data.</text>
</comment>
<proteinExistence type="predicted"/>
<evidence type="ECO:0000313" key="1">
    <source>
        <dbReference type="EMBL" id="MBA8888727.1"/>
    </source>
</evidence>
<dbReference type="RefSeq" id="WP_182531783.1">
    <property type="nucleotide sequence ID" value="NZ_JACGXL010000005.1"/>
</dbReference>
<name>A0A839EVW1_9GAMM</name>
<protein>
    <submittedName>
        <fullName evidence="1">Uncharacterized protein</fullName>
    </submittedName>
</protein>
<dbReference type="AlphaFoldDB" id="A0A839EVW1"/>
<gene>
    <name evidence="1" type="ORF">FHW12_002963</name>
</gene>